<protein>
    <recommendedName>
        <fullName evidence="8">Lipopolysaccharide assembly protein A domain-containing protein</fullName>
    </recommendedName>
</protein>
<keyword evidence="2 6" id="KW-0812">Transmembrane</keyword>
<dbReference type="InterPro" id="IPR010445">
    <property type="entry name" value="LapA_dom"/>
</dbReference>
<evidence type="ECO:0000259" key="8">
    <source>
        <dbReference type="Pfam" id="PF06305"/>
    </source>
</evidence>
<evidence type="ECO:0000256" key="4">
    <source>
        <dbReference type="ARBA" id="ARBA00023136"/>
    </source>
</evidence>
<gene>
    <name evidence="9" type="ORF">GCM10022279_21340</name>
</gene>
<evidence type="ECO:0000256" key="1">
    <source>
        <dbReference type="ARBA" id="ARBA00022475"/>
    </source>
</evidence>
<dbReference type="Pfam" id="PF06305">
    <property type="entry name" value="LapA_dom"/>
    <property type="match status" value="1"/>
</dbReference>
<evidence type="ECO:0000313" key="9">
    <source>
        <dbReference type="EMBL" id="GAA3997402.1"/>
    </source>
</evidence>
<feature type="chain" id="PRO_5045156674" description="Lipopolysaccharide assembly protein A domain-containing protein" evidence="7">
    <location>
        <begin position="21"/>
        <end position="98"/>
    </location>
</feature>
<evidence type="ECO:0000256" key="6">
    <source>
        <dbReference type="SAM" id="Phobius"/>
    </source>
</evidence>
<feature type="region of interest" description="Disordered" evidence="5">
    <location>
        <begin position="72"/>
        <end position="98"/>
    </location>
</feature>
<reference evidence="10" key="1">
    <citation type="journal article" date="2019" name="Int. J. Syst. Evol. Microbiol.">
        <title>The Global Catalogue of Microorganisms (GCM) 10K type strain sequencing project: providing services to taxonomists for standard genome sequencing and annotation.</title>
        <authorList>
            <consortium name="The Broad Institute Genomics Platform"/>
            <consortium name="The Broad Institute Genome Sequencing Center for Infectious Disease"/>
            <person name="Wu L."/>
            <person name="Ma J."/>
        </authorList>
    </citation>
    <scope>NUCLEOTIDE SEQUENCE [LARGE SCALE GENOMIC DNA]</scope>
    <source>
        <strain evidence="10">JCM 17561</strain>
    </source>
</reference>
<keyword evidence="10" id="KW-1185">Reference proteome</keyword>
<feature type="compositionally biased region" description="Low complexity" evidence="5">
    <location>
        <begin position="73"/>
        <end position="82"/>
    </location>
</feature>
<organism evidence="9 10">
    <name type="scientific">Comamonas faecalis</name>
    <dbReference type="NCBI Taxonomy" id="1387849"/>
    <lineage>
        <taxon>Bacteria</taxon>
        <taxon>Pseudomonadati</taxon>
        <taxon>Pseudomonadota</taxon>
        <taxon>Betaproteobacteria</taxon>
        <taxon>Burkholderiales</taxon>
        <taxon>Comamonadaceae</taxon>
        <taxon>Comamonas</taxon>
    </lineage>
</organism>
<sequence>MKFFLWLLRAVIFFALLAFALNNQQDVTVHFFFGTQWSAALVLIVLAAFTLGVAVGVLGMVQYGWRKRRKQRSSVPAPASEPSAPPPTVDLPASIHGI</sequence>
<dbReference type="EMBL" id="BAABBP010000018">
    <property type="protein sequence ID" value="GAA3997402.1"/>
    <property type="molecule type" value="Genomic_DNA"/>
</dbReference>
<keyword evidence="7" id="KW-0732">Signal</keyword>
<keyword evidence="3 6" id="KW-1133">Transmembrane helix</keyword>
<evidence type="ECO:0000256" key="3">
    <source>
        <dbReference type="ARBA" id="ARBA00022989"/>
    </source>
</evidence>
<comment type="caution">
    <text evidence="9">The sequence shown here is derived from an EMBL/GenBank/DDBJ whole genome shotgun (WGS) entry which is preliminary data.</text>
</comment>
<dbReference type="RefSeq" id="WP_103044510.1">
    <property type="nucleotide sequence ID" value="NZ_BAABBP010000018.1"/>
</dbReference>
<keyword evidence="4 6" id="KW-0472">Membrane</keyword>
<keyword evidence="1" id="KW-1003">Cell membrane</keyword>
<name>A0ABP7RGY9_9BURK</name>
<evidence type="ECO:0000256" key="7">
    <source>
        <dbReference type="SAM" id="SignalP"/>
    </source>
</evidence>
<feature type="signal peptide" evidence="7">
    <location>
        <begin position="1"/>
        <end position="20"/>
    </location>
</feature>
<evidence type="ECO:0000313" key="10">
    <source>
        <dbReference type="Proteomes" id="UP001501627"/>
    </source>
</evidence>
<evidence type="ECO:0000256" key="2">
    <source>
        <dbReference type="ARBA" id="ARBA00022692"/>
    </source>
</evidence>
<feature type="transmembrane region" description="Helical" evidence="6">
    <location>
        <begin position="36"/>
        <end position="61"/>
    </location>
</feature>
<accession>A0ABP7RGY9</accession>
<feature type="domain" description="Lipopolysaccharide assembly protein A" evidence="8">
    <location>
        <begin position="22"/>
        <end position="73"/>
    </location>
</feature>
<dbReference type="Proteomes" id="UP001501627">
    <property type="component" value="Unassembled WGS sequence"/>
</dbReference>
<evidence type="ECO:0000256" key="5">
    <source>
        <dbReference type="SAM" id="MobiDB-lite"/>
    </source>
</evidence>
<proteinExistence type="predicted"/>